<feature type="region of interest" description="Disordered" evidence="1">
    <location>
        <begin position="183"/>
        <end position="282"/>
    </location>
</feature>
<dbReference type="OrthoDB" id="5222624at2759"/>
<reference evidence="3" key="1">
    <citation type="journal article" date="2020" name="Phytopathology">
        <title>Genome Sequence Resources of Colletotrichum truncatum, C. plurivorum, C. musicola, and C. sojae: Four Species Pathogenic to Soybean (Glycine max).</title>
        <authorList>
            <person name="Rogerio F."/>
            <person name="Boufleur T.R."/>
            <person name="Ciampi-Guillardi M."/>
            <person name="Sukno S.A."/>
            <person name="Thon M.R."/>
            <person name="Massola Junior N.S."/>
            <person name="Baroncelli R."/>
        </authorList>
    </citation>
    <scope>NUCLEOTIDE SEQUENCE</scope>
    <source>
        <strain evidence="3">LFN0074</strain>
    </source>
</reference>
<comment type="caution">
    <text evidence="3">The sequence shown here is derived from an EMBL/GenBank/DDBJ whole genome shotgun (WGS) entry which is preliminary data.</text>
</comment>
<protein>
    <submittedName>
        <fullName evidence="3">Transcription factor TF2b</fullName>
    </submittedName>
</protein>
<feature type="compositionally biased region" description="Polar residues" evidence="1">
    <location>
        <begin position="39"/>
        <end position="50"/>
    </location>
</feature>
<feature type="region of interest" description="Disordered" evidence="1">
    <location>
        <begin position="16"/>
        <end position="61"/>
    </location>
</feature>
<evidence type="ECO:0000256" key="1">
    <source>
        <dbReference type="SAM" id="MobiDB-lite"/>
    </source>
</evidence>
<sequence>MAPAILSQARRAAEAALEAVTTPQATSTTTTIPTPPEDNNPQNSLGESAPNSSDSNSSNSLTSNTTTIVLIVVIVLCGTAIMCAAIFYLFDRKKNHQFREACKRDPYLTRKEFARRRKLSALERLEEEELQRSVMIRKSLASRNTHSRTPSRESSDDGEFDMAQRRRMSVPPSYGGYEQLHQQYQHGRSCSSQTLQPGWAPGESRRVRSDSESTLSGSPPRGESPYAEPHPGVEVEIPLHSQSRTPSPTRMPLIGRKPVPPAMPAVPHGVEYSRRHSSFIRT</sequence>
<name>A0A8H6U4W7_9PEZI</name>
<keyword evidence="4" id="KW-1185">Reference proteome</keyword>
<evidence type="ECO:0000256" key="2">
    <source>
        <dbReference type="SAM" id="Phobius"/>
    </source>
</evidence>
<organism evidence="3 4">
    <name type="scientific">Colletotrichum musicola</name>
    <dbReference type="NCBI Taxonomy" id="2175873"/>
    <lineage>
        <taxon>Eukaryota</taxon>
        <taxon>Fungi</taxon>
        <taxon>Dikarya</taxon>
        <taxon>Ascomycota</taxon>
        <taxon>Pezizomycotina</taxon>
        <taxon>Sordariomycetes</taxon>
        <taxon>Hypocreomycetidae</taxon>
        <taxon>Glomerellales</taxon>
        <taxon>Glomerellaceae</taxon>
        <taxon>Colletotrichum</taxon>
        <taxon>Colletotrichum orchidearum species complex</taxon>
    </lineage>
</organism>
<dbReference type="Proteomes" id="UP000639643">
    <property type="component" value="Unassembled WGS sequence"/>
</dbReference>
<keyword evidence="2" id="KW-0812">Transmembrane</keyword>
<accession>A0A8H6U4W7</accession>
<feature type="region of interest" description="Disordered" evidence="1">
    <location>
        <begin position="138"/>
        <end position="160"/>
    </location>
</feature>
<proteinExistence type="predicted"/>
<feature type="compositionally biased region" description="Low complexity" evidence="1">
    <location>
        <begin position="51"/>
        <end position="61"/>
    </location>
</feature>
<evidence type="ECO:0000313" key="4">
    <source>
        <dbReference type="Proteomes" id="UP000639643"/>
    </source>
</evidence>
<keyword evidence="2" id="KW-0472">Membrane</keyword>
<feature type="transmembrane region" description="Helical" evidence="2">
    <location>
        <begin position="68"/>
        <end position="90"/>
    </location>
</feature>
<gene>
    <name evidence="3" type="ORF">CMUS01_03933</name>
</gene>
<feature type="compositionally biased region" description="Polar residues" evidence="1">
    <location>
        <begin position="183"/>
        <end position="196"/>
    </location>
</feature>
<feature type="compositionally biased region" description="Low complexity" evidence="1">
    <location>
        <begin position="16"/>
        <end position="32"/>
    </location>
</feature>
<dbReference type="AlphaFoldDB" id="A0A8H6U4W7"/>
<dbReference type="EMBL" id="WIGM01000100">
    <property type="protein sequence ID" value="KAF6840396.1"/>
    <property type="molecule type" value="Genomic_DNA"/>
</dbReference>
<keyword evidence="2" id="KW-1133">Transmembrane helix</keyword>
<evidence type="ECO:0000313" key="3">
    <source>
        <dbReference type="EMBL" id="KAF6840396.1"/>
    </source>
</evidence>